<name>A0ABX3KD02_9GAMM</name>
<dbReference type="RefSeq" id="WP_077772803.1">
    <property type="nucleotide sequence ID" value="NZ_MUFC01000013.1"/>
</dbReference>
<keyword evidence="4" id="KW-1185">Reference proteome</keyword>
<evidence type="ECO:0000313" key="3">
    <source>
        <dbReference type="EMBL" id="OOE86794.1"/>
    </source>
</evidence>
<evidence type="ECO:0000256" key="2">
    <source>
        <dbReference type="SAM" id="Phobius"/>
    </source>
</evidence>
<comment type="caution">
    <text evidence="3">The sequence shown here is derived from an EMBL/GenBank/DDBJ whole genome shotgun (WGS) entry which is preliminary data.</text>
</comment>
<accession>A0ABX3KD02</accession>
<proteinExistence type="predicted"/>
<dbReference type="Proteomes" id="UP000188627">
    <property type="component" value="Unassembled WGS sequence"/>
</dbReference>
<evidence type="ECO:0000313" key="4">
    <source>
        <dbReference type="Proteomes" id="UP000188627"/>
    </source>
</evidence>
<gene>
    <name evidence="3" type="ORF">BZG74_11955</name>
</gene>
<keyword evidence="2" id="KW-1133">Transmembrane helix</keyword>
<dbReference type="EMBL" id="MUFC01000013">
    <property type="protein sequence ID" value="OOE86794.1"/>
    <property type="molecule type" value="Genomic_DNA"/>
</dbReference>
<feature type="region of interest" description="Disordered" evidence="1">
    <location>
        <begin position="33"/>
        <end position="60"/>
    </location>
</feature>
<keyword evidence="2" id="KW-0472">Membrane</keyword>
<sequence>MSWLLENKEWVFSGIGVSVLIFLLSLFRKNPSSTQIQKSGDNSTNYQSGGDINIGNKNDK</sequence>
<feature type="transmembrane region" description="Helical" evidence="2">
    <location>
        <begin position="12"/>
        <end position="28"/>
    </location>
</feature>
<reference evidence="4" key="1">
    <citation type="submission" date="2017-01" db="EMBL/GenBank/DDBJ databases">
        <title>Draft genome of the species Salinivibrio sharmensis.</title>
        <authorList>
            <person name="Lopez-Hermoso C."/>
            <person name="De La Haba R."/>
            <person name="Sanchez-Porro C."/>
            <person name="Ventosa A."/>
        </authorList>
    </citation>
    <scope>NUCLEOTIDE SEQUENCE [LARGE SCALE GENOMIC DNA]</scope>
    <source>
        <strain evidence="4">CBH463</strain>
    </source>
</reference>
<keyword evidence="2" id="KW-0812">Transmembrane</keyword>
<organism evidence="3 4">
    <name type="scientific">Salinivibrio sharmensis</name>
    <dbReference type="NCBI Taxonomy" id="390883"/>
    <lineage>
        <taxon>Bacteria</taxon>
        <taxon>Pseudomonadati</taxon>
        <taxon>Pseudomonadota</taxon>
        <taxon>Gammaproteobacteria</taxon>
        <taxon>Vibrionales</taxon>
        <taxon>Vibrionaceae</taxon>
        <taxon>Salinivibrio</taxon>
    </lineage>
</organism>
<evidence type="ECO:0000256" key="1">
    <source>
        <dbReference type="SAM" id="MobiDB-lite"/>
    </source>
</evidence>
<protein>
    <submittedName>
        <fullName evidence="3">Uncharacterized protein</fullName>
    </submittedName>
</protein>
<feature type="compositionally biased region" description="Polar residues" evidence="1">
    <location>
        <begin position="33"/>
        <end position="50"/>
    </location>
</feature>